<gene>
    <name evidence="1" type="ORF">L207DRAFT_508267</name>
</gene>
<dbReference type="AlphaFoldDB" id="A0A2J6S3P5"/>
<organism evidence="1 2">
    <name type="scientific">Hyaloscypha variabilis (strain UAMH 11265 / GT02V1 / F)</name>
    <name type="common">Meliniomyces variabilis</name>
    <dbReference type="NCBI Taxonomy" id="1149755"/>
    <lineage>
        <taxon>Eukaryota</taxon>
        <taxon>Fungi</taxon>
        <taxon>Dikarya</taxon>
        <taxon>Ascomycota</taxon>
        <taxon>Pezizomycotina</taxon>
        <taxon>Leotiomycetes</taxon>
        <taxon>Helotiales</taxon>
        <taxon>Hyaloscyphaceae</taxon>
        <taxon>Hyaloscypha</taxon>
        <taxon>Hyaloscypha variabilis</taxon>
    </lineage>
</organism>
<name>A0A2J6S3P5_HYAVF</name>
<protein>
    <submittedName>
        <fullName evidence="1">Uncharacterized protein</fullName>
    </submittedName>
</protein>
<keyword evidence="2" id="KW-1185">Reference proteome</keyword>
<accession>A0A2J6S3P5</accession>
<dbReference type="EMBL" id="KZ613940">
    <property type="protein sequence ID" value="PMD45358.1"/>
    <property type="molecule type" value="Genomic_DNA"/>
</dbReference>
<evidence type="ECO:0000313" key="2">
    <source>
        <dbReference type="Proteomes" id="UP000235786"/>
    </source>
</evidence>
<evidence type="ECO:0000313" key="1">
    <source>
        <dbReference type="EMBL" id="PMD45358.1"/>
    </source>
</evidence>
<reference evidence="1 2" key="1">
    <citation type="submission" date="2016-04" db="EMBL/GenBank/DDBJ databases">
        <title>A degradative enzymes factory behind the ericoid mycorrhizal symbiosis.</title>
        <authorList>
            <consortium name="DOE Joint Genome Institute"/>
            <person name="Martino E."/>
            <person name="Morin E."/>
            <person name="Grelet G."/>
            <person name="Kuo A."/>
            <person name="Kohler A."/>
            <person name="Daghino S."/>
            <person name="Barry K."/>
            <person name="Choi C."/>
            <person name="Cichocki N."/>
            <person name="Clum A."/>
            <person name="Copeland A."/>
            <person name="Hainaut M."/>
            <person name="Haridas S."/>
            <person name="Labutti K."/>
            <person name="Lindquist E."/>
            <person name="Lipzen A."/>
            <person name="Khouja H.-R."/>
            <person name="Murat C."/>
            <person name="Ohm R."/>
            <person name="Olson A."/>
            <person name="Spatafora J."/>
            <person name="Veneault-Fourrey C."/>
            <person name="Henrissat B."/>
            <person name="Grigoriev I."/>
            <person name="Martin F."/>
            <person name="Perotto S."/>
        </authorList>
    </citation>
    <scope>NUCLEOTIDE SEQUENCE [LARGE SCALE GENOMIC DNA]</scope>
    <source>
        <strain evidence="1 2">F</strain>
    </source>
</reference>
<sequence length="77" mass="8994">MLLNAPIEQVFKSSVNPQLQKAIMKTRRTAQELEDHKEILDWIVSISGMNIYIDESQRANVVDKFHIMVTRLEVLRI</sequence>
<dbReference type="OrthoDB" id="10455075at2759"/>
<dbReference type="Proteomes" id="UP000235786">
    <property type="component" value="Unassembled WGS sequence"/>
</dbReference>
<proteinExistence type="predicted"/>